<accession>A0A6A5YG86</accession>
<sequence length="242" mass="26314">MASKRHPNHHYYEEAVLANLCPGKVACVAHQQNLTALVSGNAYHSTCLAHQLTADDQICSAMYALPAPVTPSGGCGGSRSMLIRLIYIAFCCLVCRNQWLRSPTLHNSIFQFAVDNMIASWGLAAGLSSISNILFRCWVAPVLSTINHLHLSPTLSQTGLRAIASRSLALQEENIVSGLVKMPSIPEESTQPEHTTGENAHSDDDNRVRPWKEVLEADKEENDKPDEDVADMSYAACSTVAA</sequence>
<organism evidence="2 3">
    <name type="scientific">Lophiotrema nucula</name>
    <dbReference type="NCBI Taxonomy" id="690887"/>
    <lineage>
        <taxon>Eukaryota</taxon>
        <taxon>Fungi</taxon>
        <taxon>Dikarya</taxon>
        <taxon>Ascomycota</taxon>
        <taxon>Pezizomycotina</taxon>
        <taxon>Dothideomycetes</taxon>
        <taxon>Pleosporomycetidae</taxon>
        <taxon>Pleosporales</taxon>
        <taxon>Lophiotremataceae</taxon>
        <taxon>Lophiotrema</taxon>
    </lineage>
</organism>
<proteinExistence type="predicted"/>
<feature type="compositionally biased region" description="Acidic residues" evidence="1">
    <location>
        <begin position="218"/>
        <end position="230"/>
    </location>
</feature>
<name>A0A6A5YG86_9PLEO</name>
<dbReference type="AlphaFoldDB" id="A0A6A5YG86"/>
<keyword evidence="3" id="KW-1185">Reference proteome</keyword>
<feature type="region of interest" description="Disordered" evidence="1">
    <location>
        <begin position="185"/>
        <end position="230"/>
    </location>
</feature>
<reference evidence="2" key="1">
    <citation type="journal article" date="2020" name="Stud. Mycol.">
        <title>101 Dothideomycetes genomes: a test case for predicting lifestyles and emergence of pathogens.</title>
        <authorList>
            <person name="Haridas S."/>
            <person name="Albert R."/>
            <person name="Binder M."/>
            <person name="Bloem J."/>
            <person name="Labutti K."/>
            <person name="Salamov A."/>
            <person name="Andreopoulos B."/>
            <person name="Baker S."/>
            <person name="Barry K."/>
            <person name="Bills G."/>
            <person name="Bluhm B."/>
            <person name="Cannon C."/>
            <person name="Castanera R."/>
            <person name="Culley D."/>
            <person name="Daum C."/>
            <person name="Ezra D."/>
            <person name="Gonzalez J."/>
            <person name="Henrissat B."/>
            <person name="Kuo A."/>
            <person name="Liang C."/>
            <person name="Lipzen A."/>
            <person name="Lutzoni F."/>
            <person name="Magnuson J."/>
            <person name="Mondo S."/>
            <person name="Nolan M."/>
            <person name="Ohm R."/>
            <person name="Pangilinan J."/>
            <person name="Park H.-J."/>
            <person name="Ramirez L."/>
            <person name="Alfaro M."/>
            <person name="Sun H."/>
            <person name="Tritt A."/>
            <person name="Yoshinaga Y."/>
            <person name="Zwiers L.-H."/>
            <person name="Turgeon B."/>
            <person name="Goodwin S."/>
            <person name="Spatafora J."/>
            <person name="Crous P."/>
            <person name="Grigoriev I."/>
        </authorList>
    </citation>
    <scope>NUCLEOTIDE SEQUENCE</scope>
    <source>
        <strain evidence="2">CBS 627.86</strain>
    </source>
</reference>
<evidence type="ECO:0000256" key="1">
    <source>
        <dbReference type="SAM" id="MobiDB-lite"/>
    </source>
</evidence>
<gene>
    <name evidence="2" type="ORF">BDV96DRAFT_608483</name>
</gene>
<protein>
    <submittedName>
        <fullName evidence="2">Uncharacterized protein</fullName>
    </submittedName>
</protein>
<feature type="compositionally biased region" description="Basic and acidic residues" evidence="1">
    <location>
        <begin position="200"/>
        <end position="217"/>
    </location>
</feature>
<evidence type="ECO:0000313" key="2">
    <source>
        <dbReference type="EMBL" id="KAF2105158.1"/>
    </source>
</evidence>
<dbReference type="EMBL" id="ML977418">
    <property type="protein sequence ID" value="KAF2105158.1"/>
    <property type="molecule type" value="Genomic_DNA"/>
</dbReference>
<dbReference type="Proteomes" id="UP000799770">
    <property type="component" value="Unassembled WGS sequence"/>
</dbReference>
<feature type="compositionally biased region" description="Polar residues" evidence="1">
    <location>
        <begin position="187"/>
        <end position="199"/>
    </location>
</feature>
<evidence type="ECO:0000313" key="3">
    <source>
        <dbReference type="Proteomes" id="UP000799770"/>
    </source>
</evidence>